<dbReference type="EMBL" id="JAHWGI010001033">
    <property type="protein sequence ID" value="KAK3921313.1"/>
    <property type="molecule type" value="Genomic_DNA"/>
</dbReference>
<keyword evidence="4" id="KW-1185">Reference proteome</keyword>
<feature type="region of interest" description="Disordered" evidence="1">
    <location>
        <begin position="1"/>
        <end position="31"/>
    </location>
</feature>
<dbReference type="Proteomes" id="UP001219518">
    <property type="component" value="Unassembled WGS sequence"/>
</dbReference>
<sequence>MMRINREPRSSPPPPPPAPGSGRGPQSAEQLRRSWRLEERRRTSLGAFLNLPLEVVQHMLSYMPARSLSKLAQVSSGWQQFLRDWIQLRSSAWFIAPLRRYPYLSDEFYDEYTELGLLCRRLLRAGTLSERAHACWKVLEAVERACIERGVWAPDPSPDADPAGSTFQYEPTF</sequence>
<dbReference type="InterPro" id="IPR036047">
    <property type="entry name" value="F-box-like_dom_sf"/>
</dbReference>
<reference evidence="3" key="2">
    <citation type="journal article" date="2023" name="BMC Genomics">
        <title>Pest status, molecular evolution, and epigenetic factors derived from the genome assembly of Frankliniella fusca, a thysanopteran phytovirus vector.</title>
        <authorList>
            <person name="Catto M.A."/>
            <person name="Labadie P.E."/>
            <person name="Jacobson A.L."/>
            <person name="Kennedy G.G."/>
            <person name="Srinivasan R."/>
            <person name="Hunt B.G."/>
        </authorList>
    </citation>
    <scope>NUCLEOTIDE SEQUENCE</scope>
    <source>
        <strain evidence="3">PL_HMW_Pooled</strain>
    </source>
</reference>
<dbReference type="Gene3D" id="1.20.1280.50">
    <property type="match status" value="1"/>
</dbReference>
<dbReference type="AlphaFoldDB" id="A0AAE1HHJ9"/>
<dbReference type="PROSITE" id="PS50181">
    <property type="entry name" value="FBOX"/>
    <property type="match status" value="1"/>
</dbReference>
<comment type="caution">
    <text evidence="3">The sequence shown here is derived from an EMBL/GenBank/DDBJ whole genome shotgun (WGS) entry which is preliminary data.</text>
</comment>
<dbReference type="Pfam" id="PF12937">
    <property type="entry name" value="F-box-like"/>
    <property type="match status" value="1"/>
</dbReference>
<protein>
    <submittedName>
        <fullName evidence="3">F-box only protein 40</fullName>
    </submittedName>
</protein>
<dbReference type="InterPro" id="IPR001810">
    <property type="entry name" value="F-box_dom"/>
</dbReference>
<evidence type="ECO:0000313" key="4">
    <source>
        <dbReference type="Proteomes" id="UP001219518"/>
    </source>
</evidence>
<feature type="non-terminal residue" evidence="3">
    <location>
        <position position="173"/>
    </location>
</feature>
<accession>A0AAE1HHJ9</accession>
<gene>
    <name evidence="3" type="ORF">KUF71_010528</name>
</gene>
<evidence type="ECO:0000313" key="3">
    <source>
        <dbReference type="EMBL" id="KAK3921313.1"/>
    </source>
</evidence>
<evidence type="ECO:0000256" key="1">
    <source>
        <dbReference type="SAM" id="MobiDB-lite"/>
    </source>
</evidence>
<feature type="domain" description="F-box" evidence="2">
    <location>
        <begin position="45"/>
        <end position="96"/>
    </location>
</feature>
<proteinExistence type="predicted"/>
<feature type="compositionally biased region" description="Pro residues" evidence="1">
    <location>
        <begin position="10"/>
        <end position="19"/>
    </location>
</feature>
<name>A0AAE1HHJ9_9NEOP</name>
<dbReference type="SUPFAM" id="SSF81383">
    <property type="entry name" value="F-box domain"/>
    <property type="match status" value="1"/>
</dbReference>
<evidence type="ECO:0000259" key="2">
    <source>
        <dbReference type="PROSITE" id="PS50181"/>
    </source>
</evidence>
<reference evidence="3" key="1">
    <citation type="submission" date="2021-07" db="EMBL/GenBank/DDBJ databases">
        <authorList>
            <person name="Catto M.A."/>
            <person name="Jacobson A."/>
            <person name="Kennedy G."/>
            <person name="Labadie P."/>
            <person name="Hunt B.G."/>
            <person name="Srinivasan R."/>
        </authorList>
    </citation>
    <scope>NUCLEOTIDE SEQUENCE</scope>
    <source>
        <strain evidence="3">PL_HMW_Pooled</strain>
        <tissue evidence="3">Head</tissue>
    </source>
</reference>
<organism evidence="3 4">
    <name type="scientific">Frankliniella fusca</name>
    <dbReference type="NCBI Taxonomy" id="407009"/>
    <lineage>
        <taxon>Eukaryota</taxon>
        <taxon>Metazoa</taxon>
        <taxon>Ecdysozoa</taxon>
        <taxon>Arthropoda</taxon>
        <taxon>Hexapoda</taxon>
        <taxon>Insecta</taxon>
        <taxon>Pterygota</taxon>
        <taxon>Neoptera</taxon>
        <taxon>Paraneoptera</taxon>
        <taxon>Thysanoptera</taxon>
        <taxon>Terebrantia</taxon>
        <taxon>Thripoidea</taxon>
        <taxon>Thripidae</taxon>
        <taxon>Frankliniella</taxon>
    </lineage>
</organism>